<feature type="domain" description="RNA polymerase Rpb4/RPC9 core" evidence="5">
    <location>
        <begin position="82"/>
        <end position="192"/>
    </location>
</feature>
<dbReference type="STRING" id="984486.A0A1E3QXX0"/>
<protein>
    <recommendedName>
        <fullName evidence="5">RNA polymerase Rpb4/RPC9 core domain-containing protein</fullName>
    </recommendedName>
</protein>
<evidence type="ECO:0000256" key="2">
    <source>
        <dbReference type="ARBA" id="ARBA00023242"/>
    </source>
</evidence>
<dbReference type="EMBL" id="KV454426">
    <property type="protein sequence ID" value="ODQ82414.1"/>
    <property type="molecule type" value="Genomic_DNA"/>
</dbReference>
<dbReference type="GO" id="GO:0003697">
    <property type="term" value="F:single-stranded DNA binding"/>
    <property type="evidence" value="ECO:0007669"/>
    <property type="project" value="EnsemblFungi"/>
</dbReference>
<dbReference type="Pfam" id="PF03874">
    <property type="entry name" value="RNA_pol_Rpb4"/>
    <property type="match status" value="1"/>
</dbReference>
<dbReference type="AlphaFoldDB" id="A0A1E3QXX0"/>
<dbReference type="GO" id="GO:0003968">
    <property type="term" value="F:RNA-directed RNA polymerase activity"/>
    <property type="evidence" value="ECO:0007669"/>
    <property type="project" value="EnsemblFungi"/>
</dbReference>
<name>A0A1E3QXX0_9ASCO</name>
<reference evidence="7" key="1">
    <citation type="submission" date="2016-05" db="EMBL/GenBank/DDBJ databases">
        <title>Comparative genomics of biotechnologically important yeasts.</title>
        <authorList>
            <consortium name="DOE Joint Genome Institute"/>
            <person name="Riley R."/>
            <person name="Haridas S."/>
            <person name="Wolfe K.H."/>
            <person name="Lopes M.R."/>
            <person name="Hittinger C.T."/>
            <person name="Goker M."/>
            <person name="Salamov A."/>
            <person name="Wisecaver J."/>
            <person name="Long T.M."/>
            <person name="Aerts A.L."/>
            <person name="Barry K."/>
            <person name="Choi C."/>
            <person name="Clum A."/>
            <person name="Coughlan A.Y."/>
            <person name="Deshpande S."/>
            <person name="Douglass A.P."/>
            <person name="Hanson S.J."/>
            <person name="Klenk H.-P."/>
            <person name="Labutti K."/>
            <person name="Lapidus A."/>
            <person name="Lindquist E."/>
            <person name="Lipzen A."/>
            <person name="Meier-Kolthoff J.P."/>
            <person name="Ohm R.A."/>
            <person name="Otillar R.P."/>
            <person name="Pangilinan J."/>
            <person name="Peng Y."/>
            <person name="Rokas A."/>
            <person name="Rosa C.A."/>
            <person name="Scheuner C."/>
            <person name="Sibirny A.A."/>
            <person name="Slot J.C."/>
            <person name="Stielow J.B."/>
            <person name="Sun H."/>
            <person name="Kurtzman C.P."/>
            <person name="Blackwell M."/>
            <person name="Grigoriev I.V."/>
            <person name="Jeffries T.W."/>
        </authorList>
    </citation>
    <scope>NUCLEOTIDE SEQUENCE [LARGE SCALE GENOMIC DNA]</scope>
    <source>
        <strain evidence="7">NRRL Y-12698</strain>
    </source>
</reference>
<dbReference type="InterPro" id="IPR038324">
    <property type="entry name" value="Rpb4/RPC9_sf"/>
</dbReference>
<dbReference type="InterPro" id="IPR006590">
    <property type="entry name" value="RNA_pol_Rpb4/RPC9_core"/>
</dbReference>
<feature type="region of interest" description="Disordered" evidence="4">
    <location>
        <begin position="69"/>
        <end position="89"/>
    </location>
</feature>
<dbReference type="GeneID" id="30148088"/>
<evidence type="ECO:0000256" key="3">
    <source>
        <dbReference type="ARBA" id="ARBA00025724"/>
    </source>
</evidence>
<comment type="subcellular location">
    <subcellularLocation>
        <location evidence="1">Nucleus</location>
    </subcellularLocation>
</comment>
<dbReference type="GO" id="GO:0003899">
    <property type="term" value="F:DNA-directed RNA polymerase activity"/>
    <property type="evidence" value="ECO:0007669"/>
    <property type="project" value="EnsemblFungi"/>
</dbReference>
<evidence type="ECO:0000256" key="1">
    <source>
        <dbReference type="ARBA" id="ARBA00004123"/>
    </source>
</evidence>
<dbReference type="GO" id="GO:0031369">
    <property type="term" value="F:translation initiation factor binding"/>
    <property type="evidence" value="ECO:0007669"/>
    <property type="project" value="EnsemblFungi"/>
</dbReference>
<dbReference type="GO" id="GO:0000166">
    <property type="term" value="F:nucleotide binding"/>
    <property type="evidence" value="ECO:0007669"/>
    <property type="project" value="InterPro"/>
</dbReference>
<dbReference type="GO" id="GO:1990328">
    <property type="term" value="C:RPB4-RPB7 complex"/>
    <property type="evidence" value="ECO:0007669"/>
    <property type="project" value="EnsemblFungi"/>
</dbReference>
<dbReference type="OrthoDB" id="2186918at2759"/>
<dbReference type="GO" id="GO:0006367">
    <property type="term" value="P:transcription initiation at RNA polymerase II promoter"/>
    <property type="evidence" value="ECO:0007669"/>
    <property type="project" value="EnsemblFungi"/>
</dbReference>
<evidence type="ECO:0000256" key="4">
    <source>
        <dbReference type="SAM" id="MobiDB-lite"/>
    </source>
</evidence>
<accession>A0A1E3QXX0</accession>
<evidence type="ECO:0000259" key="5">
    <source>
        <dbReference type="SMART" id="SM00657"/>
    </source>
</evidence>
<dbReference type="GO" id="GO:0005665">
    <property type="term" value="C:RNA polymerase II, core complex"/>
    <property type="evidence" value="ECO:0007669"/>
    <property type="project" value="EnsemblFungi"/>
</dbReference>
<sequence length="192" mass="21589">MNISTSTLGTRRRKGASNNTQDLEENALVLKLGPEFSLKQISHLGHEVPLTALNLSEAKILIREALKGRRSANGGHSDDEDEMEKKDLKEDDIITNSANANEILRKTINYINNFARFKDDSSIAAVEELLREYNDVDGNKQEFHPFEKAQLGSLMCDDADEAKTLIPSLQDKISDPELQSILNQLRRHEAPY</sequence>
<dbReference type="GO" id="GO:0000288">
    <property type="term" value="P:nuclear-transcribed mRNA catabolic process, deadenylation-dependent decay"/>
    <property type="evidence" value="ECO:0007669"/>
    <property type="project" value="EnsemblFungi"/>
</dbReference>
<evidence type="ECO:0000313" key="6">
    <source>
        <dbReference type="EMBL" id="ODQ82414.1"/>
    </source>
</evidence>
<keyword evidence="7" id="KW-1185">Reference proteome</keyword>
<keyword evidence="2" id="KW-0539">Nucleus</keyword>
<dbReference type="InterPro" id="IPR010997">
    <property type="entry name" value="HRDC-like_sf"/>
</dbReference>
<dbReference type="Proteomes" id="UP000094336">
    <property type="component" value="Unassembled WGS sequence"/>
</dbReference>
<dbReference type="GO" id="GO:0003727">
    <property type="term" value="F:single-stranded RNA binding"/>
    <property type="evidence" value="ECO:0007669"/>
    <property type="project" value="EnsemblFungi"/>
</dbReference>
<organism evidence="6 7">
    <name type="scientific">Babjeviella inositovora NRRL Y-12698</name>
    <dbReference type="NCBI Taxonomy" id="984486"/>
    <lineage>
        <taxon>Eukaryota</taxon>
        <taxon>Fungi</taxon>
        <taxon>Dikarya</taxon>
        <taxon>Ascomycota</taxon>
        <taxon>Saccharomycotina</taxon>
        <taxon>Pichiomycetes</taxon>
        <taxon>Serinales incertae sedis</taxon>
        <taxon>Babjeviella</taxon>
    </lineage>
</organism>
<dbReference type="GO" id="GO:0006368">
    <property type="term" value="P:transcription elongation by RNA polymerase II"/>
    <property type="evidence" value="ECO:0007669"/>
    <property type="project" value="EnsemblFungi"/>
</dbReference>
<dbReference type="RefSeq" id="XP_018987742.1">
    <property type="nucleotide sequence ID" value="XM_019130235.1"/>
</dbReference>
<gene>
    <name evidence="6" type="ORF">BABINDRAFT_164209</name>
</gene>
<dbReference type="SUPFAM" id="SSF47819">
    <property type="entry name" value="HRDC-like"/>
    <property type="match status" value="1"/>
</dbReference>
<dbReference type="PANTHER" id="PTHR21297">
    <property type="entry name" value="DNA-DIRECTED RNA POLYMERASE II"/>
    <property type="match status" value="1"/>
</dbReference>
<dbReference type="Gene3D" id="1.20.1250.40">
    <property type="match status" value="1"/>
</dbReference>
<dbReference type="GO" id="GO:0045948">
    <property type="term" value="P:positive regulation of translational initiation"/>
    <property type="evidence" value="ECO:0007669"/>
    <property type="project" value="EnsemblFungi"/>
</dbReference>
<proteinExistence type="inferred from homology"/>
<comment type="similarity">
    <text evidence="3">Belongs to the eukaryotic RPB4 RNA polymerase subunit family.</text>
</comment>
<feature type="region of interest" description="Disordered" evidence="4">
    <location>
        <begin position="1"/>
        <end position="20"/>
    </location>
</feature>
<dbReference type="InterPro" id="IPR045222">
    <property type="entry name" value="Rpb4-like"/>
</dbReference>
<evidence type="ECO:0000313" key="7">
    <source>
        <dbReference type="Proteomes" id="UP000094336"/>
    </source>
</evidence>
<dbReference type="InterPro" id="IPR005574">
    <property type="entry name" value="Rpb4/RPC9"/>
</dbReference>
<dbReference type="GO" id="GO:0000932">
    <property type="term" value="C:P-body"/>
    <property type="evidence" value="ECO:0007669"/>
    <property type="project" value="EnsemblFungi"/>
</dbReference>
<dbReference type="SMART" id="SM00657">
    <property type="entry name" value="RPOL4c"/>
    <property type="match status" value="1"/>
</dbReference>